<dbReference type="InterPro" id="IPR008283">
    <property type="entry name" value="Peptidase_M17_N"/>
</dbReference>
<evidence type="ECO:0000313" key="10">
    <source>
        <dbReference type="EMBL" id="ADV63313.1"/>
    </source>
</evidence>
<dbReference type="InterPro" id="IPR011356">
    <property type="entry name" value="Leucine_aapep/pepB"/>
</dbReference>
<comment type="subcellular location">
    <subcellularLocation>
        <location evidence="8">Cytoplasm</location>
    </subcellularLocation>
</comment>
<feature type="active site" evidence="8">
    <location>
        <position position="365"/>
    </location>
</feature>
<dbReference type="GO" id="GO:0006508">
    <property type="term" value="P:proteolysis"/>
    <property type="evidence" value="ECO:0007669"/>
    <property type="project" value="UniProtKB-KW"/>
</dbReference>
<comment type="function">
    <text evidence="8">Presumably involved in the processing and regular turnover of intracellular proteins. Catalyzes the removal of unsubstituted N-terminal amino acids from various peptides.</text>
</comment>
<dbReference type="InterPro" id="IPR023042">
    <property type="entry name" value="Peptidase_M17_leu_NH2_pept"/>
</dbReference>
<dbReference type="Pfam" id="PF02789">
    <property type="entry name" value="Peptidase_M17_N"/>
    <property type="match status" value="1"/>
</dbReference>
<evidence type="ECO:0000313" key="11">
    <source>
        <dbReference type="Proteomes" id="UP000008631"/>
    </source>
</evidence>
<dbReference type="HOGENOM" id="CLU_013734_2_0_0"/>
<dbReference type="PRINTS" id="PR00481">
    <property type="entry name" value="LAMNOPPTDASE"/>
</dbReference>
<dbReference type="SUPFAM" id="SSF53187">
    <property type="entry name" value="Zn-dependent exopeptidases"/>
    <property type="match status" value="1"/>
</dbReference>
<evidence type="ECO:0000256" key="1">
    <source>
        <dbReference type="ARBA" id="ARBA00000135"/>
    </source>
</evidence>
<dbReference type="Proteomes" id="UP000008631">
    <property type="component" value="Chromosome"/>
</dbReference>
<organism evidence="10 11">
    <name type="scientific">Isosphaera pallida (strain ATCC 43644 / DSM 9630 / IS1B)</name>
    <dbReference type="NCBI Taxonomy" id="575540"/>
    <lineage>
        <taxon>Bacteria</taxon>
        <taxon>Pseudomonadati</taxon>
        <taxon>Planctomycetota</taxon>
        <taxon>Planctomycetia</taxon>
        <taxon>Isosphaerales</taxon>
        <taxon>Isosphaeraceae</taxon>
        <taxon>Isosphaera</taxon>
    </lineage>
</organism>
<dbReference type="Pfam" id="PF00883">
    <property type="entry name" value="Peptidase_M17"/>
    <property type="match status" value="1"/>
</dbReference>
<dbReference type="Gene3D" id="3.40.220.10">
    <property type="entry name" value="Leucine Aminopeptidase, subunit E, domain 1"/>
    <property type="match status" value="1"/>
</dbReference>
<comment type="catalytic activity">
    <reaction evidence="1 8">
        <text>Release of an N-terminal amino acid, Xaa-|-Yaa-, in which Xaa is preferably Leu, but may be other amino acids including Pro although not Arg or Lys, and Yaa may be Pro. Amino acid amides and methyl esters are also readily hydrolyzed, but rates on arylamides are exceedingly low.</text>
        <dbReference type="EC" id="3.4.11.1"/>
    </reaction>
</comment>
<dbReference type="CDD" id="cd00433">
    <property type="entry name" value="Peptidase_M17"/>
    <property type="match status" value="1"/>
</dbReference>
<evidence type="ECO:0000256" key="6">
    <source>
        <dbReference type="ARBA" id="ARBA00022801"/>
    </source>
</evidence>
<comment type="cofactor">
    <cofactor evidence="8">
        <name>Mn(2+)</name>
        <dbReference type="ChEBI" id="CHEBI:29035"/>
    </cofactor>
    <text evidence="8">Binds 2 manganese ions per subunit.</text>
</comment>
<feature type="binding site" evidence="8">
    <location>
        <position position="361"/>
    </location>
    <ligand>
        <name>Mn(2+)</name>
        <dbReference type="ChEBI" id="CHEBI:29035"/>
        <label>1</label>
    </ligand>
</feature>
<evidence type="ECO:0000259" key="9">
    <source>
        <dbReference type="PROSITE" id="PS00631"/>
    </source>
</evidence>
<feature type="binding site" evidence="8">
    <location>
        <position position="284"/>
    </location>
    <ligand>
        <name>Mn(2+)</name>
        <dbReference type="ChEBI" id="CHEBI:29035"/>
        <label>1</label>
    </ligand>
</feature>
<dbReference type="AlphaFoldDB" id="E8R0I1"/>
<evidence type="ECO:0000256" key="4">
    <source>
        <dbReference type="ARBA" id="ARBA00022438"/>
    </source>
</evidence>
<dbReference type="EC" id="3.4.11.10" evidence="8"/>
<dbReference type="EC" id="3.4.11.1" evidence="8"/>
<dbReference type="Gene3D" id="3.40.630.10">
    <property type="entry name" value="Zn peptidases"/>
    <property type="match status" value="1"/>
</dbReference>
<dbReference type="PROSITE" id="PS00631">
    <property type="entry name" value="CYTOSOL_AP"/>
    <property type="match status" value="1"/>
</dbReference>
<dbReference type="STRING" id="575540.Isop_2746"/>
<dbReference type="GO" id="GO:0005737">
    <property type="term" value="C:cytoplasm"/>
    <property type="evidence" value="ECO:0007669"/>
    <property type="project" value="UniProtKB-SubCell"/>
</dbReference>
<feature type="binding site" evidence="8">
    <location>
        <position position="302"/>
    </location>
    <ligand>
        <name>Mn(2+)</name>
        <dbReference type="ChEBI" id="CHEBI:29035"/>
        <label>2</label>
    </ligand>
</feature>
<keyword evidence="4 8" id="KW-0031">Aminopeptidase</keyword>
<reference key="1">
    <citation type="submission" date="2010-11" db="EMBL/GenBank/DDBJ databases">
        <title>The complete sequence of chromosome of Isophaera pallida ATCC 43644.</title>
        <authorList>
            <consortium name="US DOE Joint Genome Institute (JGI-PGF)"/>
            <person name="Lucas S."/>
            <person name="Copeland A."/>
            <person name="Lapidus A."/>
            <person name="Bruce D."/>
            <person name="Goodwin L."/>
            <person name="Pitluck S."/>
            <person name="Kyrpides N."/>
            <person name="Mavromatis K."/>
            <person name="Pagani I."/>
            <person name="Ivanova N."/>
            <person name="Saunders E."/>
            <person name="Brettin T."/>
            <person name="Detter J.C."/>
            <person name="Han C."/>
            <person name="Tapia R."/>
            <person name="Land M."/>
            <person name="Hauser L."/>
            <person name="Markowitz V."/>
            <person name="Cheng J.-F."/>
            <person name="Hugenholtz P."/>
            <person name="Woyke T."/>
            <person name="Wu D."/>
            <person name="Eisen J.A."/>
        </authorList>
    </citation>
    <scope>NUCLEOTIDE SEQUENCE</scope>
    <source>
        <strain>ATCC 43644</strain>
    </source>
</reference>
<evidence type="ECO:0000256" key="8">
    <source>
        <dbReference type="HAMAP-Rule" id="MF_00181"/>
    </source>
</evidence>
<keyword evidence="8" id="KW-0963">Cytoplasm</keyword>
<keyword evidence="6 8" id="KW-0378">Hydrolase</keyword>
<dbReference type="SUPFAM" id="SSF52949">
    <property type="entry name" value="Macro domain-like"/>
    <property type="match status" value="1"/>
</dbReference>
<dbReference type="OrthoDB" id="9809354at2"/>
<dbReference type="GO" id="GO:0070006">
    <property type="term" value="F:metalloaminopeptidase activity"/>
    <property type="evidence" value="ECO:0007669"/>
    <property type="project" value="InterPro"/>
</dbReference>
<accession>E8R0I1</accession>
<evidence type="ECO:0000256" key="3">
    <source>
        <dbReference type="ARBA" id="ARBA00009528"/>
    </source>
</evidence>
<proteinExistence type="inferred from homology"/>
<dbReference type="EMBL" id="CP002353">
    <property type="protein sequence ID" value="ADV63313.1"/>
    <property type="molecule type" value="Genomic_DNA"/>
</dbReference>
<feature type="domain" description="Cytosol aminopeptidase" evidence="9">
    <location>
        <begin position="359"/>
        <end position="366"/>
    </location>
</feature>
<comment type="catalytic activity">
    <reaction evidence="2 8">
        <text>Release of an N-terminal amino acid, preferentially leucine, but not glutamic or aspartic acids.</text>
        <dbReference type="EC" id="3.4.11.10"/>
    </reaction>
</comment>
<keyword evidence="5 8" id="KW-0645">Protease</keyword>
<evidence type="ECO:0000256" key="7">
    <source>
        <dbReference type="ARBA" id="ARBA00023211"/>
    </source>
</evidence>
<evidence type="ECO:0000256" key="5">
    <source>
        <dbReference type="ARBA" id="ARBA00022670"/>
    </source>
</evidence>
<keyword evidence="11" id="KW-1185">Reference proteome</keyword>
<keyword evidence="8" id="KW-0479">Metal-binding</keyword>
<dbReference type="InterPro" id="IPR043472">
    <property type="entry name" value="Macro_dom-like"/>
</dbReference>
<dbReference type="FunCoup" id="E8R0I1">
    <property type="interactions" value="415"/>
</dbReference>
<name>E8R0I1_ISOPI</name>
<dbReference type="GO" id="GO:0030145">
    <property type="term" value="F:manganese ion binding"/>
    <property type="evidence" value="ECO:0007669"/>
    <property type="project" value="UniProtKB-UniRule"/>
</dbReference>
<gene>
    <name evidence="8" type="primary">pepA</name>
    <name evidence="10" type="ordered locus">Isop_2746</name>
</gene>
<dbReference type="KEGG" id="ipa:Isop_2746"/>
<reference evidence="10 11" key="2">
    <citation type="journal article" date="2011" name="Stand. Genomic Sci.">
        <title>Complete genome sequence of Isosphaera pallida type strain (IS1B).</title>
        <authorList>
            <consortium name="US DOE Joint Genome Institute (JGI-PGF)"/>
            <person name="Goker M."/>
            <person name="Cleland D."/>
            <person name="Saunders E."/>
            <person name="Lapidus A."/>
            <person name="Nolan M."/>
            <person name="Lucas S."/>
            <person name="Hammon N."/>
            <person name="Deshpande S."/>
            <person name="Cheng J.F."/>
            <person name="Tapia R."/>
            <person name="Han C."/>
            <person name="Goodwin L."/>
            <person name="Pitluck S."/>
            <person name="Liolios K."/>
            <person name="Pagani I."/>
            <person name="Ivanova N."/>
            <person name="Mavromatis K."/>
            <person name="Pati A."/>
            <person name="Chen A."/>
            <person name="Palaniappan K."/>
            <person name="Land M."/>
            <person name="Hauser L."/>
            <person name="Chang Y.J."/>
            <person name="Jeffries C.D."/>
            <person name="Detter J.C."/>
            <person name="Beck B."/>
            <person name="Woyke T."/>
            <person name="Bristow J."/>
            <person name="Eisen J.A."/>
            <person name="Markowitz V."/>
            <person name="Hugenholtz P."/>
            <person name="Kyrpides N.C."/>
            <person name="Klenk H.P."/>
        </authorList>
    </citation>
    <scope>NUCLEOTIDE SEQUENCE [LARGE SCALE GENOMIC DNA]</scope>
    <source>
        <strain evidence="11">ATCC 43644 / DSM 9630 / IS1B</strain>
    </source>
</reference>
<feature type="binding site" evidence="8">
    <location>
        <position position="363"/>
    </location>
    <ligand>
        <name>Mn(2+)</name>
        <dbReference type="ChEBI" id="CHEBI:29035"/>
        <label>1</label>
    </ligand>
</feature>
<sequence>MAIRGIVASWATVPCQWLILGTSDQTSTSNQHEQVRPADASQEPLPELVPTRYDTWDALVSRLRETKDLTGGVGEVVTLLGPRAGAGDGVVLVGLGKPSKWDAAAFYQAGFAAAKRLAGKPRGVVAALVPHLRWLESFVVGLIVGQRGPDLKKSEAARHRFEELVVIVDENVGMTPDELTQALQRAEILAESVVLARDLANTPPAEKPPVVLAQRIAAAFESLPSATVTIWDEATLKRERFGGLLGVAAGSDQPPAYVMIDYRGPDIDDNAPLLAWVGKGVTFDSGGLSLKPSASMEDMKADMTGAAVVASAALAVAKLGLPIRLTARLALTENLTGGRAMKLGDVLTIRNGKTVEVLNTDAEGRLILADALSHTVEAQPAAMIDLATLTGACMVALGTKIAGLYANRDDLAERVANAAKACGERVWRMPLDDDFKELLKSSVADLKNIGSKWGGSITAAKFLEQFVGETPWAHLDIAGPAWSESDNATADVGASGCFVRSLVELARVWARDHASTGRSNL</sequence>
<dbReference type="eggNOG" id="COG0260">
    <property type="taxonomic scope" value="Bacteria"/>
</dbReference>
<feature type="binding site" evidence="8">
    <location>
        <position position="284"/>
    </location>
    <ligand>
        <name>Mn(2+)</name>
        <dbReference type="ChEBI" id="CHEBI:29035"/>
        <label>2</label>
    </ligand>
</feature>
<dbReference type="HAMAP" id="MF_00181">
    <property type="entry name" value="Cytosol_peptidase_M17"/>
    <property type="match status" value="1"/>
</dbReference>
<comment type="similarity">
    <text evidence="3 8">Belongs to the peptidase M17 family.</text>
</comment>
<feature type="binding site" evidence="8">
    <location>
        <position position="279"/>
    </location>
    <ligand>
        <name>Mn(2+)</name>
        <dbReference type="ChEBI" id="CHEBI:29035"/>
        <label>2</label>
    </ligand>
</feature>
<dbReference type="PANTHER" id="PTHR11963:SF23">
    <property type="entry name" value="CYTOSOL AMINOPEPTIDASE"/>
    <property type="match status" value="1"/>
</dbReference>
<dbReference type="PANTHER" id="PTHR11963">
    <property type="entry name" value="LEUCINE AMINOPEPTIDASE-RELATED"/>
    <property type="match status" value="1"/>
</dbReference>
<dbReference type="InterPro" id="IPR000819">
    <property type="entry name" value="Peptidase_M17_C"/>
</dbReference>
<feature type="active site" evidence="8">
    <location>
        <position position="291"/>
    </location>
</feature>
<keyword evidence="7 8" id="KW-0464">Manganese</keyword>
<dbReference type="NCBIfam" id="NF002073">
    <property type="entry name" value="PRK00913.1-2"/>
    <property type="match status" value="1"/>
</dbReference>
<evidence type="ECO:0000256" key="2">
    <source>
        <dbReference type="ARBA" id="ARBA00000967"/>
    </source>
</evidence>
<protein>
    <recommendedName>
        <fullName evidence="8">Probable cytosol aminopeptidase</fullName>
        <ecNumber evidence="8">3.4.11.1</ecNumber>
    </recommendedName>
    <alternativeName>
        <fullName evidence="8">Leucine aminopeptidase</fullName>
        <shortName evidence="8">LAP</shortName>
        <ecNumber evidence="8">3.4.11.10</ecNumber>
    </alternativeName>
    <alternativeName>
        <fullName evidence="8">Leucyl aminopeptidase</fullName>
    </alternativeName>
</protein>
<dbReference type="InParanoid" id="E8R0I1"/>
<feature type="binding site" evidence="8">
    <location>
        <position position="363"/>
    </location>
    <ligand>
        <name>Mn(2+)</name>
        <dbReference type="ChEBI" id="CHEBI:29035"/>
        <label>2</label>
    </ligand>
</feature>